<dbReference type="OrthoDB" id="299997at2759"/>
<dbReference type="AlphaFoldDB" id="A0A9N9MUM9"/>
<dbReference type="InterPro" id="IPR013694">
    <property type="entry name" value="VIT"/>
</dbReference>
<dbReference type="SUPFAM" id="SSF53300">
    <property type="entry name" value="vWA-like"/>
    <property type="match status" value="1"/>
</dbReference>
<protein>
    <recommendedName>
        <fullName evidence="6">Inter-alpha-trypsin inhibitor heavy chain H4-like</fullName>
    </recommendedName>
</protein>
<evidence type="ECO:0000259" key="2">
    <source>
        <dbReference type="PROSITE" id="PS50234"/>
    </source>
</evidence>
<gene>
    <name evidence="4" type="ORF">CEUTPL_LOCUS9542</name>
</gene>
<evidence type="ECO:0000313" key="4">
    <source>
        <dbReference type="EMBL" id="CAG9769026.1"/>
    </source>
</evidence>
<dbReference type="SMART" id="SM00609">
    <property type="entry name" value="VIT"/>
    <property type="match status" value="1"/>
</dbReference>
<dbReference type="Pfam" id="PF00092">
    <property type="entry name" value="VWA"/>
    <property type="match status" value="2"/>
</dbReference>
<keyword evidence="1" id="KW-0732">Signal</keyword>
<feature type="domain" description="VIT" evidence="3">
    <location>
        <begin position="39"/>
        <end position="168"/>
    </location>
</feature>
<dbReference type="Gene3D" id="3.40.50.410">
    <property type="entry name" value="von Willebrand factor, type A domain"/>
    <property type="match status" value="1"/>
</dbReference>
<dbReference type="PANTHER" id="PTHR10338">
    <property type="entry name" value="INTER-ALPHA-TRYPSIN INHIBITOR HEAVY CHAIN FAMILY MEMBER"/>
    <property type="match status" value="1"/>
</dbReference>
<feature type="domain" description="VWFA" evidence="2">
    <location>
        <begin position="306"/>
        <end position="517"/>
    </location>
</feature>
<name>A0A9N9MUM9_9CUCU</name>
<reference evidence="4" key="1">
    <citation type="submission" date="2022-01" db="EMBL/GenBank/DDBJ databases">
        <authorList>
            <person name="King R."/>
        </authorList>
    </citation>
    <scope>NUCLEOTIDE SEQUENCE</scope>
</reference>
<organism evidence="4 5">
    <name type="scientific">Ceutorhynchus assimilis</name>
    <name type="common">cabbage seed weevil</name>
    <dbReference type="NCBI Taxonomy" id="467358"/>
    <lineage>
        <taxon>Eukaryota</taxon>
        <taxon>Metazoa</taxon>
        <taxon>Ecdysozoa</taxon>
        <taxon>Arthropoda</taxon>
        <taxon>Hexapoda</taxon>
        <taxon>Insecta</taxon>
        <taxon>Pterygota</taxon>
        <taxon>Neoptera</taxon>
        <taxon>Endopterygota</taxon>
        <taxon>Coleoptera</taxon>
        <taxon>Polyphaga</taxon>
        <taxon>Cucujiformia</taxon>
        <taxon>Curculionidae</taxon>
        <taxon>Ceutorhynchinae</taxon>
        <taxon>Ceutorhynchus</taxon>
    </lineage>
</organism>
<keyword evidence="5" id="KW-1185">Reference proteome</keyword>
<dbReference type="Proteomes" id="UP001152799">
    <property type="component" value="Chromosome 5"/>
</dbReference>
<dbReference type="PROSITE" id="PS51468">
    <property type="entry name" value="VIT"/>
    <property type="match status" value="1"/>
</dbReference>
<evidence type="ECO:0000313" key="5">
    <source>
        <dbReference type="Proteomes" id="UP001152799"/>
    </source>
</evidence>
<feature type="signal peptide" evidence="1">
    <location>
        <begin position="1"/>
        <end position="20"/>
    </location>
</feature>
<feature type="chain" id="PRO_5040259935" description="Inter-alpha-trypsin inhibitor heavy chain H4-like" evidence="1">
    <location>
        <begin position="21"/>
        <end position="884"/>
    </location>
</feature>
<proteinExistence type="predicted"/>
<dbReference type="PANTHER" id="PTHR10338:SF108">
    <property type="entry name" value="INTER-ALPHA-TRYPSIN INHIBITOR HEAVY CHAIN H4-LIKE PROTEIN"/>
    <property type="match status" value="1"/>
</dbReference>
<dbReference type="SMART" id="SM00327">
    <property type="entry name" value="VWA"/>
    <property type="match status" value="1"/>
</dbReference>
<dbReference type="InterPro" id="IPR036465">
    <property type="entry name" value="vWFA_dom_sf"/>
</dbReference>
<accession>A0A9N9MUM9</accession>
<sequence>MFKFSTLVGALLLCVALSDTAHIQNKRSLVVSSTEPPKAEADKNTIPSVPSVPKIYEMRVDTNVSNRYAKTVITSKVKNLDSKAQEATFSIVTPDQAFISGFVMEIDGKKYEAYVQEKEEAKQTYDQAVFSGHSAAHVAVSARDSNRFTVSVNVEPESKAIFYLTYEELLLRKDEKYDIVLNIHPGQPVKNLEVKVNIMESRPLKFVKTPSLRSGNEVSKNSPNIDPEAEIQNVNETAAVVTFSPDVARQKVLGGSLGGKEQDGLSGQFIVQYDVERDPQGGEVLVDGGYFVHFFSPEELRPMKKQVVFVLDTSGSMFGTRITQLKEAMDSILSELKPEDVFSIVEFNTVVKVWNVPLSQVTFTKGDEAYFAYEPTTERTKPKEQHLPPSVPANQENIDKAKKVIKEWEANGGTDIESALKIALRVVAKSNNDKNVQPMIVFLTDGEPTVGNSVPEQITSAITELNTHKVPIFSLSFGDGADRAFLQKISLKNQGFARHIYEAADAYLQLENFYKQISSPLLANVTFKYVDKVKNVTKTHFPVFFKGSELYVTGIIDPGFIPPPAECWSSDGLIQLKPTVYNSVGSLERLWAYLTVKQLLEQREIAEDKKGPTQEALRLALKYSFVTDVSSLVVVKPNASSAVSTEDASKVSQPGQYGIPAIPLSGTPGGVASYSLGFSGGSRKGSFRRGYVSAFRRPMKYGSLLRGGSAGGFASNYYQSSMMHSRYPAPIPPVAPGQAWFAPPPHAYQFAASKLTASYDADDLIDIRHEVDSEDGVYYSTPRLPLTSTTTSENPLFNLLPWLRQNVVGQTLLVEGVSYDMDGLVTAQPECSNSFNTTNGICTLLKNCPQVYPDLVDFDTYTKHACVVENHAGVCCPKPVQVEP</sequence>
<dbReference type="InterPro" id="IPR002035">
    <property type="entry name" value="VWF_A"/>
</dbReference>
<dbReference type="InterPro" id="IPR050934">
    <property type="entry name" value="ITIH"/>
</dbReference>
<evidence type="ECO:0008006" key="6">
    <source>
        <dbReference type="Google" id="ProtNLM"/>
    </source>
</evidence>
<evidence type="ECO:0000256" key="1">
    <source>
        <dbReference type="SAM" id="SignalP"/>
    </source>
</evidence>
<dbReference type="PROSITE" id="PS50234">
    <property type="entry name" value="VWFA"/>
    <property type="match status" value="1"/>
</dbReference>
<evidence type="ECO:0000259" key="3">
    <source>
        <dbReference type="PROSITE" id="PS51468"/>
    </source>
</evidence>
<dbReference type="GO" id="GO:0032991">
    <property type="term" value="C:protein-containing complex"/>
    <property type="evidence" value="ECO:0007669"/>
    <property type="project" value="UniProtKB-ARBA"/>
</dbReference>
<dbReference type="Pfam" id="PF08487">
    <property type="entry name" value="VIT"/>
    <property type="match status" value="1"/>
</dbReference>
<dbReference type="EMBL" id="OU892281">
    <property type="protein sequence ID" value="CAG9769026.1"/>
    <property type="molecule type" value="Genomic_DNA"/>
</dbReference>